<dbReference type="InterPro" id="IPR002591">
    <property type="entry name" value="Phosphodiest/P_Trfase"/>
</dbReference>
<dbReference type="AlphaFoldDB" id="A0AAU3HQ15"/>
<accession>A0AAU3HQ15</accession>
<dbReference type="Gene3D" id="3.40.720.10">
    <property type="entry name" value="Alkaline Phosphatase, subunit A"/>
    <property type="match status" value="1"/>
</dbReference>
<dbReference type="EMBL" id="CP109546">
    <property type="protein sequence ID" value="WTZ07050.1"/>
    <property type="molecule type" value="Genomic_DNA"/>
</dbReference>
<protein>
    <submittedName>
        <fullName evidence="1">Alkaline phosphatase family protein</fullName>
    </submittedName>
</protein>
<gene>
    <name evidence="1" type="ORF">OG699_02965</name>
</gene>
<dbReference type="SUPFAM" id="SSF53649">
    <property type="entry name" value="Alkaline phosphatase-like"/>
    <property type="match status" value="1"/>
</dbReference>
<sequence>MVTEVVARDLRAAAKGLCVLAVDGLSLEVAESAFRHASIRPLRSTFPSTSTTAWLTAVTGTDPGVHGAVGMVHRAPGADCVTHLVTGETYAFGSPRTPGNALPHPGPTLFDRAAESGRPALAIGAELERLTGPWVNALLHGARIVPSPAAAAPLTTDPVSVAERTVREVEAVLAHAFDTPPLIWAYVNLDDHIHRSGYDTRLREALLLLDTAAARWADAGWSVLAHADHGQVEVTPSQALAEAWARLDAPAHCRMPGGGAGRVRWLHPLPGREEAVAAALRDTLGDHALVLTPDELHTRGLLSATPVVRARIGEVVALATSPHFPVPDPSAAWEHGSVSDDETLVPLAAWNPAPEPAALP</sequence>
<dbReference type="InterPro" id="IPR017850">
    <property type="entry name" value="Alkaline_phosphatase_core_sf"/>
</dbReference>
<organism evidence="1">
    <name type="scientific">Streptomyces sp. NBC_01393</name>
    <dbReference type="NCBI Taxonomy" id="2903851"/>
    <lineage>
        <taxon>Bacteria</taxon>
        <taxon>Bacillati</taxon>
        <taxon>Actinomycetota</taxon>
        <taxon>Actinomycetes</taxon>
        <taxon>Kitasatosporales</taxon>
        <taxon>Streptomycetaceae</taxon>
        <taxon>Streptomyces</taxon>
    </lineage>
</organism>
<name>A0AAU3HQ15_9ACTN</name>
<reference evidence="1" key="1">
    <citation type="submission" date="2022-10" db="EMBL/GenBank/DDBJ databases">
        <title>The complete genomes of actinobacterial strains from the NBC collection.</title>
        <authorList>
            <person name="Joergensen T.S."/>
            <person name="Alvarez Arevalo M."/>
            <person name="Sterndorff E.B."/>
            <person name="Faurdal D."/>
            <person name="Vuksanovic O."/>
            <person name="Mourched A.-S."/>
            <person name="Charusanti P."/>
            <person name="Shaw S."/>
            <person name="Blin K."/>
            <person name="Weber T."/>
        </authorList>
    </citation>
    <scope>NUCLEOTIDE SEQUENCE</scope>
    <source>
        <strain evidence="1">NBC_01393</strain>
    </source>
</reference>
<dbReference type="Pfam" id="PF01663">
    <property type="entry name" value="Phosphodiest"/>
    <property type="match status" value="1"/>
</dbReference>
<evidence type="ECO:0000313" key="1">
    <source>
        <dbReference type="EMBL" id="WTZ07050.1"/>
    </source>
</evidence>
<proteinExistence type="predicted"/>